<evidence type="ECO:0000313" key="4">
    <source>
        <dbReference type="Proteomes" id="UP000271125"/>
    </source>
</evidence>
<protein>
    <submittedName>
        <fullName evidence="3">RNA-binding S4 domain-containing protein</fullName>
    </submittedName>
</protein>
<dbReference type="InterPro" id="IPR036986">
    <property type="entry name" value="S4_RNA-bd_sf"/>
</dbReference>
<dbReference type="Proteomes" id="UP000271125">
    <property type="component" value="Unassembled WGS sequence"/>
</dbReference>
<dbReference type="AlphaFoldDB" id="A0A660SQB1"/>
<dbReference type="EMBL" id="QNBD01000003">
    <property type="protein sequence ID" value="RKX72662.1"/>
    <property type="molecule type" value="Genomic_DNA"/>
</dbReference>
<dbReference type="GO" id="GO:0003723">
    <property type="term" value="F:RNA binding"/>
    <property type="evidence" value="ECO:0007669"/>
    <property type="project" value="UniProtKB-KW"/>
</dbReference>
<dbReference type="InterPro" id="IPR002942">
    <property type="entry name" value="S4_RNA-bd"/>
</dbReference>
<dbReference type="Gene3D" id="3.10.290.10">
    <property type="entry name" value="RNA-binding S4 domain"/>
    <property type="match status" value="1"/>
</dbReference>
<gene>
    <name evidence="3" type="ORF">DRP43_00115</name>
</gene>
<name>A0A660SQB1_UNCT6</name>
<evidence type="ECO:0000256" key="1">
    <source>
        <dbReference type="PROSITE-ProRule" id="PRU00182"/>
    </source>
</evidence>
<proteinExistence type="predicted"/>
<keyword evidence="1" id="KW-0694">RNA-binding</keyword>
<evidence type="ECO:0000259" key="2">
    <source>
        <dbReference type="SMART" id="SM00363"/>
    </source>
</evidence>
<organism evidence="3 4">
    <name type="scientific">candidate division TA06 bacterium</name>
    <dbReference type="NCBI Taxonomy" id="2250710"/>
    <lineage>
        <taxon>Bacteria</taxon>
        <taxon>Bacteria division TA06</taxon>
    </lineage>
</organism>
<dbReference type="SMART" id="SM00363">
    <property type="entry name" value="S4"/>
    <property type="match status" value="1"/>
</dbReference>
<dbReference type="Pfam" id="PF01479">
    <property type="entry name" value="S4"/>
    <property type="match status" value="1"/>
</dbReference>
<accession>A0A660SQB1</accession>
<feature type="domain" description="RNA-binding S4" evidence="2">
    <location>
        <begin position="5"/>
        <end position="66"/>
    </location>
</feature>
<dbReference type="CDD" id="cd00165">
    <property type="entry name" value="S4"/>
    <property type="match status" value="1"/>
</dbReference>
<dbReference type="PROSITE" id="PS50889">
    <property type="entry name" value="S4"/>
    <property type="match status" value="1"/>
</dbReference>
<evidence type="ECO:0000313" key="3">
    <source>
        <dbReference type="EMBL" id="RKX72662.1"/>
    </source>
</evidence>
<comment type="caution">
    <text evidence="3">The sequence shown here is derived from an EMBL/GenBank/DDBJ whole genome shotgun (WGS) entry which is preliminary data.</text>
</comment>
<dbReference type="SUPFAM" id="SSF55174">
    <property type="entry name" value="Alpha-L RNA-binding motif"/>
    <property type="match status" value="1"/>
</dbReference>
<reference evidence="3 4" key="1">
    <citation type="submission" date="2018-06" db="EMBL/GenBank/DDBJ databases">
        <title>Extensive metabolic versatility and redundancy in microbially diverse, dynamic hydrothermal sediments.</title>
        <authorList>
            <person name="Dombrowski N."/>
            <person name="Teske A."/>
            <person name="Baker B.J."/>
        </authorList>
    </citation>
    <scope>NUCLEOTIDE SEQUENCE [LARGE SCALE GENOMIC DNA]</scope>
    <source>
        <strain evidence="3">B10_G13</strain>
    </source>
</reference>
<sequence>MNNFNRVDVLLKQLGILKSREQAKLACEKGKITRDGKILKPSSSICVDDVIKIEFTDRKRAYKLLKIPDSKNMKKTKAKDYYQIVENYEHI</sequence>